<keyword evidence="3" id="KW-1185">Reference proteome</keyword>
<dbReference type="AlphaFoldDB" id="A0A6A5Y2D6"/>
<name>A0A6A5Y2D6_9PLEO</name>
<keyword evidence="1" id="KW-1133">Transmembrane helix</keyword>
<organism evidence="2 3">
    <name type="scientific">Aaosphaeria arxii CBS 175.79</name>
    <dbReference type="NCBI Taxonomy" id="1450172"/>
    <lineage>
        <taxon>Eukaryota</taxon>
        <taxon>Fungi</taxon>
        <taxon>Dikarya</taxon>
        <taxon>Ascomycota</taxon>
        <taxon>Pezizomycotina</taxon>
        <taxon>Dothideomycetes</taxon>
        <taxon>Pleosporomycetidae</taxon>
        <taxon>Pleosporales</taxon>
        <taxon>Pleosporales incertae sedis</taxon>
        <taxon>Aaosphaeria</taxon>
    </lineage>
</organism>
<protein>
    <submittedName>
        <fullName evidence="2">Uncharacterized protein</fullName>
    </submittedName>
</protein>
<dbReference type="RefSeq" id="XP_033387390.1">
    <property type="nucleotide sequence ID" value="XM_033533602.1"/>
</dbReference>
<evidence type="ECO:0000313" key="2">
    <source>
        <dbReference type="EMBL" id="KAF2019051.1"/>
    </source>
</evidence>
<dbReference type="EMBL" id="ML978067">
    <property type="protein sequence ID" value="KAF2019051.1"/>
    <property type="molecule type" value="Genomic_DNA"/>
</dbReference>
<gene>
    <name evidence="2" type="ORF">BU24DRAFT_489090</name>
</gene>
<proteinExistence type="predicted"/>
<reference evidence="2" key="1">
    <citation type="journal article" date="2020" name="Stud. Mycol.">
        <title>101 Dothideomycetes genomes: a test case for predicting lifestyles and emergence of pathogens.</title>
        <authorList>
            <person name="Haridas S."/>
            <person name="Albert R."/>
            <person name="Binder M."/>
            <person name="Bloem J."/>
            <person name="Labutti K."/>
            <person name="Salamov A."/>
            <person name="Andreopoulos B."/>
            <person name="Baker S."/>
            <person name="Barry K."/>
            <person name="Bills G."/>
            <person name="Bluhm B."/>
            <person name="Cannon C."/>
            <person name="Castanera R."/>
            <person name="Culley D."/>
            <person name="Daum C."/>
            <person name="Ezra D."/>
            <person name="Gonzalez J."/>
            <person name="Henrissat B."/>
            <person name="Kuo A."/>
            <person name="Liang C."/>
            <person name="Lipzen A."/>
            <person name="Lutzoni F."/>
            <person name="Magnuson J."/>
            <person name="Mondo S."/>
            <person name="Nolan M."/>
            <person name="Ohm R."/>
            <person name="Pangilinan J."/>
            <person name="Park H.-J."/>
            <person name="Ramirez L."/>
            <person name="Alfaro M."/>
            <person name="Sun H."/>
            <person name="Tritt A."/>
            <person name="Yoshinaga Y."/>
            <person name="Zwiers L.-H."/>
            <person name="Turgeon B."/>
            <person name="Goodwin S."/>
            <person name="Spatafora J."/>
            <person name="Crous P."/>
            <person name="Grigoriev I."/>
        </authorList>
    </citation>
    <scope>NUCLEOTIDE SEQUENCE</scope>
    <source>
        <strain evidence="2">CBS 175.79</strain>
    </source>
</reference>
<evidence type="ECO:0000256" key="1">
    <source>
        <dbReference type="SAM" id="Phobius"/>
    </source>
</evidence>
<accession>A0A6A5Y2D6</accession>
<evidence type="ECO:0000313" key="3">
    <source>
        <dbReference type="Proteomes" id="UP000799778"/>
    </source>
</evidence>
<feature type="transmembrane region" description="Helical" evidence="1">
    <location>
        <begin position="20"/>
        <end position="40"/>
    </location>
</feature>
<dbReference type="GeneID" id="54290999"/>
<dbReference type="Proteomes" id="UP000799778">
    <property type="component" value="Unassembled WGS sequence"/>
</dbReference>
<keyword evidence="1" id="KW-0472">Membrane</keyword>
<keyword evidence="1" id="KW-0812">Transmembrane</keyword>
<sequence length="99" mass="11140">MQARNVLYHVHYMHEVRPNSTIFLLAPLAALFYVCCFTRTPGLPTGNKMSTTAIYIQVDIQLPHGPGVMQLTTSLRWRTNRPLQMLGGVIVHQGMPTGY</sequence>